<dbReference type="STRING" id="886293.Sinac_6572"/>
<name>L0DN21_SINAD</name>
<dbReference type="KEGG" id="saci:Sinac_6572"/>
<accession>L0DN21</accession>
<organism evidence="1 2">
    <name type="scientific">Singulisphaera acidiphila (strain ATCC BAA-1392 / DSM 18658 / VKM B-2454 / MOB10)</name>
    <dbReference type="NCBI Taxonomy" id="886293"/>
    <lineage>
        <taxon>Bacteria</taxon>
        <taxon>Pseudomonadati</taxon>
        <taxon>Planctomycetota</taxon>
        <taxon>Planctomycetia</taxon>
        <taxon>Isosphaerales</taxon>
        <taxon>Isosphaeraceae</taxon>
        <taxon>Singulisphaera</taxon>
    </lineage>
</organism>
<proteinExistence type="predicted"/>
<protein>
    <recommendedName>
        <fullName evidence="3">Transposase IS701-like DDE domain-containing protein</fullName>
    </recommendedName>
</protein>
<dbReference type="Proteomes" id="UP000010798">
    <property type="component" value="Chromosome"/>
</dbReference>
<reference evidence="1 2" key="1">
    <citation type="submission" date="2012-02" db="EMBL/GenBank/DDBJ databases">
        <title>Complete sequence of chromosome of Singulisphaera acidiphila DSM 18658.</title>
        <authorList>
            <consortium name="US DOE Joint Genome Institute (JGI-PGF)"/>
            <person name="Lucas S."/>
            <person name="Copeland A."/>
            <person name="Lapidus A."/>
            <person name="Glavina del Rio T."/>
            <person name="Dalin E."/>
            <person name="Tice H."/>
            <person name="Bruce D."/>
            <person name="Goodwin L."/>
            <person name="Pitluck S."/>
            <person name="Peters L."/>
            <person name="Ovchinnikova G."/>
            <person name="Chertkov O."/>
            <person name="Kyrpides N."/>
            <person name="Mavromatis K."/>
            <person name="Ivanova N."/>
            <person name="Brettin T."/>
            <person name="Detter J.C."/>
            <person name="Han C."/>
            <person name="Larimer F."/>
            <person name="Land M."/>
            <person name="Hauser L."/>
            <person name="Markowitz V."/>
            <person name="Cheng J.-F."/>
            <person name="Hugenholtz P."/>
            <person name="Woyke T."/>
            <person name="Wu D."/>
            <person name="Tindall B."/>
            <person name="Pomrenke H."/>
            <person name="Brambilla E."/>
            <person name="Klenk H.-P."/>
            <person name="Eisen J.A."/>
        </authorList>
    </citation>
    <scope>NUCLEOTIDE SEQUENCE [LARGE SCALE GENOMIC DNA]</scope>
    <source>
        <strain evidence="2">ATCC BAA-1392 / DSM 18658 / VKM B-2454 / MOB10</strain>
    </source>
</reference>
<dbReference type="EMBL" id="CP003364">
    <property type="protein sequence ID" value="AGA30647.1"/>
    <property type="molecule type" value="Genomic_DNA"/>
</dbReference>
<dbReference type="HOGENOM" id="CLU_2439157_0_0_0"/>
<gene>
    <name evidence="1" type="ordered locus">Sinac_6572</name>
</gene>
<dbReference type="AlphaFoldDB" id="L0DN21"/>
<evidence type="ECO:0000313" key="2">
    <source>
        <dbReference type="Proteomes" id="UP000010798"/>
    </source>
</evidence>
<keyword evidence="2" id="KW-1185">Reference proteome</keyword>
<evidence type="ECO:0000313" key="1">
    <source>
        <dbReference type="EMBL" id="AGA30647.1"/>
    </source>
</evidence>
<sequence>MQGFLTDSPWSQTDVQHEIQAVFTERLVPSTRRWSVGTVGVIDESGFARRGLRGHTLEYKAMGRNSRPWNVAADPLTWLYNATNMVAKYN</sequence>
<evidence type="ECO:0008006" key="3">
    <source>
        <dbReference type="Google" id="ProtNLM"/>
    </source>
</evidence>